<proteinExistence type="predicted"/>
<feature type="non-terminal residue" evidence="1">
    <location>
        <position position="1"/>
    </location>
</feature>
<organism evidence="1">
    <name type="scientific">marine sediment metagenome</name>
    <dbReference type="NCBI Taxonomy" id="412755"/>
    <lineage>
        <taxon>unclassified sequences</taxon>
        <taxon>metagenomes</taxon>
        <taxon>ecological metagenomes</taxon>
    </lineage>
</organism>
<sequence length="88" mass="9668">QLVPFNNLIMSPAGLQEPLCNDCQTPDCSNPIEEQLVSTLGIAQNMRLWVINNVVRQVVACRGYVGADDVVGRPKGHDQETDTSKTEE</sequence>
<gene>
    <name evidence="1" type="ORF">LCGC14_2074510</name>
</gene>
<dbReference type="AlphaFoldDB" id="A0A0F9EHM3"/>
<protein>
    <submittedName>
        <fullName evidence="1">Uncharacterized protein</fullName>
    </submittedName>
</protein>
<name>A0A0F9EHM3_9ZZZZ</name>
<comment type="caution">
    <text evidence="1">The sequence shown here is derived from an EMBL/GenBank/DDBJ whole genome shotgun (WGS) entry which is preliminary data.</text>
</comment>
<evidence type="ECO:0000313" key="1">
    <source>
        <dbReference type="EMBL" id="KKL73479.1"/>
    </source>
</evidence>
<accession>A0A0F9EHM3</accession>
<dbReference type="EMBL" id="LAZR01024946">
    <property type="protein sequence ID" value="KKL73479.1"/>
    <property type="molecule type" value="Genomic_DNA"/>
</dbReference>
<reference evidence="1" key="1">
    <citation type="journal article" date="2015" name="Nature">
        <title>Complex archaea that bridge the gap between prokaryotes and eukaryotes.</title>
        <authorList>
            <person name="Spang A."/>
            <person name="Saw J.H."/>
            <person name="Jorgensen S.L."/>
            <person name="Zaremba-Niedzwiedzka K."/>
            <person name="Martijn J."/>
            <person name="Lind A.E."/>
            <person name="van Eijk R."/>
            <person name="Schleper C."/>
            <person name="Guy L."/>
            <person name="Ettema T.J."/>
        </authorList>
    </citation>
    <scope>NUCLEOTIDE SEQUENCE</scope>
</reference>